<sequence>IKIKSLPLNIDLFKTIFNQSFRLVQASQDHKSSISDPTIYSSRSSLYHSTLILFRTIFNQFILLSPSKSRSSI</sequence>
<reference evidence="1" key="1">
    <citation type="submission" date="2015-12" db="EMBL/GenBank/DDBJ databases">
        <title>Gene expression during late stages of embryo sac development: a critical building block for successful pollen-pistil interactions.</title>
        <authorList>
            <person name="Liu Y."/>
            <person name="Joly V."/>
            <person name="Sabar M."/>
            <person name="Matton D.P."/>
        </authorList>
    </citation>
    <scope>NUCLEOTIDE SEQUENCE</scope>
</reference>
<proteinExistence type="predicted"/>
<name>A0A0V0GFJ7_SOLCH</name>
<organism evidence="1">
    <name type="scientific">Solanum chacoense</name>
    <name type="common">Chaco potato</name>
    <dbReference type="NCBI Taxonomy" id="4108"/>
    <lineage>
        <taxon>Eukaryota</taxon>
        <taxon>Viridiplantae</taxon>
        <taxon>Streptophyta</taxon>
        <taxon>Embryophyta</taxon>
        <taxon>Tracheophyta</taxon>
        <taxon>Spermatophyta</taxon>
        <taxon>Magnoliopsida</taxon>
        <taxon>eudicotyledons</taxon>
        <taxon>Gunneridae</taxon>
        <taxon>Pentapetalae</taxon>
        <taxon>asterids</taxon>
        <taxon>lamiids</taxon>
        <taxon>Solanales</taxon>
        <taxon>Solanaceae</taxon>
        <taxon>Solanoideae</taxon>
        <taxon>Solaneae</taxon>
        <taxon>Solanum</taxon>
    </lineage>
</organism>
<protein>
    <submittedName>
        <fullName evidence="1">Putative ovule protein</fullName>
    </submittedName>
</protein>
<feature type="non-terminal residue" evidence="1">
    <location>
        <position position="1"/>
    </location>
</feature>
<evidence type="ECO:0000313" key="1">
    <source>
        <dbReference type="EMBL" id="JAP06682.1"/>
    </source>
</evidence>
<accession>A0A0V0GFJ7</accession>
<dbReference type="EMBL" id="GEDG01040568">
    <property type="protein sequence ID" value="JAP06682.1"/>
    <property type="molecule type" value="Transcribed_RNA"/>
</dbReference>
<dbReference type="AlphaFoldDB" id="A0A0V0GFJ7"/>